<dbReference type="InterPro" id="IPR055175">
    <property type="entry name" value="ACK/TNK-like_SAM"/>
</dbReference>
<dbReference type="EMBL" id="CP045891">
    <property type="protein sequence ID" value="QQP58539.1"/>
    <property type="molecule type" value="Genomic_DNA"/>
</dbReference>
<keyword evidence="6" id="KW-0067">ATP-binding</keyword>
<protein>
    <recommendedName>
        <fullName evidence="1">non-specific protein-tyrosine kinase</fullName>
        <ecNumber evidence="1">2.7.10.2</ecNumber>
    </recommendedName>
</protein>
<sequence length="98" mass="10549">MIRGSGSSSRHFQESGSLASAYPGVLYDLLMDARLTEYFNPLKSVLHVSSLEELKALSEEDCSAIGMSKSEMRRLKASTLNKLKRLLGGSGGVGVVDL</sequence>
<evidence type="ECO:0000313" key="9">
    <source>
        <dbReference type="EMBL" id="QQP58539.1"/>
    </source>
</evidence>
<keyword evidence="5 9" id="KW-0418">Kinase</keyword>
<dbReference type="AlphaFoldDB" id="A0A7T8KMA0"/>
<dbReference type="GO" id="GO:0004715">
    <property type="term" value="F:non-membrane spanning protein tyrosine kinase activity"/>
    <property type="evidence" value="ECO:0007669"/>
    <property type="project" value="UniProtKB-EC"/>
</dbReference>
<organism evidence="9 10">
    <name type="scientific">Caligus rogercresseyi</name>
    <name type="common">Sea louse</name>
    <dbReference type="NCBI Taxonomy" id="217165"/>
    <lineage>
        <taxon>Eukaryota</taxon>
        <taxon>Metazoa</taxon>
        <taxon>Ecdysozoa</taxon>
        <taxon>Arthropoda</taxon>
        <taxon>Crustacea</taxon>
        <taxon>Multicrustacea</taxon>
        <taxon>Hexanauplia</taxon>
        <taxon>Copepoda</taxon>
        <taxon>Siphonostomatoida</taxon>
        <taxon>Caligidae</taxon>
        <taxon>Caligus</taxon>
    </lineage>
</organism>
<feature type="non-terminal residue" evidence="9">
    <location>
        <position position="98"/>
    </location>
</feature>
<keyword evidence="2" id="KW-0728">SH3 domain</keyword>
<name>A0A7T8KMA0_CALRO</name>
<reference evidence="10" key="1">
    <citation type="submission" date="2021-01" db="EMBL/GenBank/DDBJ databases">
        <title>Caligus Genome Assembly.</title>
        <authorList>
            <person name="Gallardo-Escarate C."/>
        </authorList>
    </citation>
    <scope>NUCLEOTIDE SEQUENCE [LARGE SCALE GENOMIC DNA]</scope>
</reference>
<evidence type="ECO:0000256" key="3">
    <source>
        <dbReference type="ARBA" id="ARBA00022679"/>
    </source>
</evidence>
<gene>
    <name evidence="9" type="ORF">FKW44_003896</name>
</gene>
<evidence type="ECO:0000313" key="10">
    <source>
        <dbReference type="Proteomes" id="UP000595437"/>
    </source>
</evidence>
<evidence type="ECO:0000256" key="2">
    <source>
        <dbReference type="ARBA" id="ARBA00022443"/>
    </source>
</evidence>
<evidence type="ECO:0000256" key="4">
    <source>
        <dbReference type="ARBA" id="ARBA00022741"/>
    </source>
</evidence>
<evidence type="ECO:0000256" key="1">
    <source>
        <dbReference type="ARBA" id="ARBA00011903"/>
    </source>
</evidence>
<dbReference type="EC" id="2.7.10.2" evidence="1"/>
<evidence type="ECO:0000256" key="7">
    <source>
        <dbReference type="ARBA" id="ARBA00023137"/>
    </source>
</evidence>
<proteinExistence type="predicted"/>
<dbReference type="GO" id="GO:0005524">
    <property type="term" value="F:ATP binding"/>
    <property type="evidence" value="ECO:0007669"/>
    <property type="project" value="UniProtKB-KW"/>
</dbReference>
<keyword evidence="10" id="KW-1185">Reference proteome</keyword>
<dbReference type="Proteomes" id="UP000595437">
    <property type="component" value="Chromosome 2"/>
</dbReference>
<accession>A0A7T8KMA0</accession>
<feature type="domain" description="ACK/TNK-like SAM" evidence="8">
    <location>
        <begin position="26"/>
        <end position="79"/>
    </location>
</feature>
<evidence type="ECO:0000256" key="6">
    <source>
        <dbReference type="ARBA" id="ARBA00022840"/>
    </source>
</evidence>
<keyword evidence="3" id="KW-0808">Transferase</keyword>
<dbReference type="Pfam" id="PF22931">
    <property type="entry name" value="SAM_TNK"/>
    <property type="match status" value="1"/>
</dbReference>
<keyword evidence="4" id="KW-0547">Nucleotide-binding</keyword>
<keyword evidence="7" id="KW-0829">Tyrosine-protein kinase</keyword>
<evidence type="ECO:0000259" key="8">
    <source>
        <dbReference type="Pfam" id="PF22931"/>
    </source>
</evidence>
<evidence type="ECO:0000256" key="5">
    <source>
        <dbReference type="ARBA" id="ARBA00022777"/>
    </source>
</evidence>